<protein>
    <recommendedName>
        <fullName evidence="2">NADP-dependent oxidoreductase domain-containing protein</fullName>
    </recommendedName>
</protein>
<dbReference type="InterPro" id="IPR050523">
    <property type="entry name" value="AKR_Detox_Biosynth"/>
</dbReference>
<proteinExistence type="predicted"/>
<accession>A0A9W8RQA0</accession>
<dbReference type="AlphaFoldDB" id="A0A9W8RQA0"/>
<evidence type="ECO:0000259" key="2">
    <source>
        <dbReference type="Pfam" id="PF00248"/>
    </source>
</evidence>
<dbReference type="Proteomes" id="UP001152049">
    <property type="component" value="Unassembled WGS sequence"/>
</dbReference>
<gene>
    <name evidence="3" type="ORF">NW762_012606</name>
</gene>
<comment type="caution">
    <text evidence="3">The sequence shown here is derived from an EMBL/GenBank/DDBJ whole genome shotgun (WGS) entry which is preliminary data.</text>
</comment>
<dbReference type="GO" id="GO:0016491">
    <property type="term" value="F:oxidoreductase activity"/>
    <property type="evidence" value="ECO:0007669"/>
    <property type="project" value="UniProtKB-KW"/>
</dbReference>
<dbReference type="PANTHER" id="PTHR43364">
    <property type="entry name" value="NADH-SPECIFIC METHYLGLYOXAL REDUCTASE-RELATED"/>
    <property type="match status" value="1"/>
</dbReference>
<feature type="domain" description="NADP-dependent oxidoreductase" evidence="2">
    <location>
        <begin position="7"/>
        <end position="269"/>
    </location>
</feature>
<sequence>MVRFDTPDEVNSFLSTFAKRGYFHIDTSRIYSAHAPGSSESRIGAVIKKEYVVDTKVNSLQKGGHSKANIVSDIDASLVALRVDYIHTMYLHIPDRLTHFKEACEAMNVAYEEGKIRQWGICNHTAKEVETFLNICEENGFVKPSVYQGQYNPIVRGGEKELLPMLRQHGIAFYAYSPAGAGFFAGNHKKIQAGGRFDQSATDKALSLASQHGIDGHAAALRWTAYHSALDKAYSDSILVGASSVEQLEMNIDAIEAGPLPHEVASALGAVYGEISDEVSYHM</sequence>
<keyword evidence="4" id="KW-1185">Reference proteome</keyword>
<keyword evidence="1" id="KW-0560">Oxidoreductase</keyword>
<evidence type="ECO:0000313" key="3">
    <source>
        <dbReference type="EMBL" id="KAJ4248768.1"/>
    </source>
</evidence>
<dbReference type="PANTHER" id="PTHR43364:SF4">
    <property type="entry name" value="NAD(P)-LINKED OXIDOREDUCTASE SUPERFAMILY PROTEIN"/>
    <property type="match status" value="1"/>
</dbReference>
<dbReference type="OrthoDB" id="48988at2759"/>
<dbReference type="PRINTS" id="PR00069">
    <property type="entry name" value="ALDKETRDTASE"/>
</dbReference>
<dbReference type="InterPro" id="IPR036812">
    <property type="entry name" value="NAD(P)_OxRdtase_dom_sf"/>
</dbReference>
<dbReference type="Gene3D" id="3.20.20.100">
    <property type="entry name" value="NADP-dependent oxidoreductase domain"/>
    <property type="match status" value="1"/>
</dbReference>
<evidence type="ECO:0000313" key="4">
    <source>
        <dbReference type="Proteomes" id="UP001152049"/>
    </source>
</evidence>
<evidence type="ECO:0000256" key="1">
    <source>
        <dbReference type="ARBA" id="ARBA00023002"/>
    </source>
</evidence>
<dbReference type="EMBL" id="JAOQAZ010000035">
    <property type="protein sequence ID" value="KAJ4248768.1"/>
    <property type="molecule type" value="Genomic_DNA"/>
</dbReference>
<dbReference type="InterPro" id="IPR023210">
    <property type="entry name" value="NADP_OxRdtase_dom"/>
</dbReference>
<dbReference type="InterPro" id="IPR020471">
    <property type="entry name" value="AKR"/>
</dbReference>
<organism evidence="3 4">
    <name type="scientific">Fusarium torreyae</name>
    <dbReference type="NCBI Taxonomy" id="1237075"/>
    <lineage>
        <taxon>Eukaryota</taxon>
        <taxon>Fungi</taxon>
        <taxon>Dikarya</taxon>
        <taxon>Ascomycota</taxon>
        <taxon>Pezizomycotina</taxon>
        <taxon>Sordariomycetes</taxon>
        <taxon>Hypocreomycetidae</taxon>
        <taxon>Hypocreales</taxon>
        <taxon>Nectriaceae</taxon>
        <taxon>Fusarium</taxon>
    </lineage>
</organism>
<dbReference type="Pfam" id="PF00248">
    <property type="entry name" value="Aldo_ket_red"/>
    <property type="match status" value="1"/>
</dbReference>
<dbReference type="SUPFAM" id="SSF51430">
    <property type="entry name" value="NAD(P)-linked oxidoreductase"/>
    <property type="match status" value="1"/>
</dbReference>
<name>A0A9W8RQA0_9HYPO</name>
<reference evidence="3" key="1">
    <citation type="submission" date="2022-09" db="EMBL/GenBank/DDBJ databases">
        <title>Fusarium specimens isolated from Avocado Roots.</title>
        <authorList>
            <person name="Stajich J."/>
            <person name="Roper C."/>
            <person name="Heimlech-Rivalta G."/>
        </authorList>
    </citation>
    <scope>NUCLEOTIDE SEQUENCE</scope>
    <source>
        <strain evidence="3">CF00136</strain>
    </source>
</reference>